<sequence length="158" mass="16697">MNLQNTLTAVLPFAPHLPFRAAKDLEWFGGLPGERIAIIVNGTDVNGAYSIMQVVAQPGMATPLHSHAEDEVFFVTEGTVTFEVDGQLIEGGVGSTVVIPTGAPHRWAIRSGAQAQFLVFFSPGGVEQMFRRIGGLAPDQIVGLAQSFGSEVLGPPLA</sequence>
<keyword evidence="3" id="KW-1185">Reference proteome</keyword>
<dbReference type="InterPro" id="IPR014710">
    <property type="entry name" value="RmlC-like_jellyroll"/>
</dbReference>
<gene>
    <name evidence="2" type="ORF">GCM10011360_09480</name>
</gene>
<feature type="domain" description="Cupin type-2" evidence="1">
    <location>
        <begin position="54"/>
        <end position="120"/>
    </location>
</feature>
<dbReference type="InterPro" id="IPR011051">
    <property type="entry name" value="RmlC_Cupin_sf"/>
</dbReference>
<name>A0A917A2S7_9RHOB</name>
<dbReference type="InterPro" id="IPR053146">
    <property type="entry name" value="QDO-like"/>
</dbReference>
<comment type="caution">
    <text evidence="2">The sequence shown here is derived from an EMBL/GenBank/DDBJ whole genome shotgun (WGS) entry which is preliminary data.</text>
</comment>
<accession>A0A917A2S7</accession>
<evidence type="ECO:0000259" key="1">
    <source>
        <dbReference type="Pfam" id="PF07883"/>
    </source>
</evidence>
<organism evidence="2 3">
    <name type="scientific">Primorskyibacter flagellatus</name>
    <dbReference type="NCBI Taxonomy" id="1387277"/>
    <lineage>
        <taxon>Bacteria</taxon>
        <taxon>Pseudomonadati</taxon>
        <taxon>Pseudomonadota</taxon>
        <taxon>Alphaproteobacteria</taxon>
        <taxon>Rhodobacterales</taxon>
        <taxon>Roseobacteraceae</taxon>
        <taxon>Primorskyibacter</taxon>
    </lineage>
</organism>
<dbReference type="RefSeq" id="WP_188476517.1">
    <property type="nucleotide sequence ID" value="NZ_BMFJ01000001.1"/>
</dbReference>
<dbReference type="InterPro" id="IPR013096">
    <property type="entry name" value="Cupin_2"/>
</dbReference>
<protein>
    <recommendedName>
        <fullName evidence="1">Cupin type-2 domain-containing protein</fullName>
    </recommendedName>
</protein>
<dbReference type="Proteomes" id="UP000612855">
    <property type="component" value="Unassembled WGS sequence"/>
</dbReference>
<dbReference type="SUPFAM" id="SSF51182">
    <property type="entry name" value="RmlC-like cupins"/>
    <property type="match status" value="1"/>
</dbReference>
<dbReference type="Pfam" id="PF07883">
    <property type="entry name" value="Cupin_2"/>
    <property type="match status" value="1"/>
</dbReference>
<reference evidence="3" key="1">
    <citation type="journal article" date="2019" name="Int. J. Syst. Evol. Microbiol.">
        <title>The Global Catalogue of Microorganisms (GCM) 10K type strain sequencing project: providing services to taxonomists for standard genome sequencing and annotation.</title>
        <authorList>
            <consortium name="The Broad Institute Genomics Platform"/>
            <consortium name="The Broad Institute Genome Sequencing Center for Infectious Disease"/>
            <person name="Wu L."/>
            <person name="Ma J."/>
        </authorList>
    </citation>
    <scope>NUCLEOTIDE SEQUENCE [LARGE SCALE GENOMIC DNA]</scope>
    <source>
        <strain evidence="3">CGMCC 1.12664</strain>
    </source>
</reference>
<dbReference type="PANTHER" id="PTHR36440:SF1">
    <property type="entry name" value="PUTATIVE (AFU_ORTHOLOGUE AFUA_8G07350)-RELATED"/>
    <property type="match status" value="1"/>
</dbReference>
<dbReference type="Gene3D" id="2.60.120.10">
    <property type="entry name" value="Jelly Rolls"/>
    <property type="match status" value="1"/>
</dbReference>
<dbReference type="AlphaFoldDB" id="A0A917A2S7"/>
<evidence type="ECO:0000313" key="2">
    <source>
        <dbReference type="EMBL" id="GGE23064.1"/>
    </source>
</evidence>
<dbReference type="PANTHER" id="PTHR36440">
    <property type="entry name" value="PUTATIVE (AFU_ORTHOLOGUE AFUA_8G07350)-RELATED"/>
    <property type="match status" value="1"/>
</dbReference>
<proteinExistence type="predicted"/>
<evidence type="ECO:0000313" key="3">
    <source>
        <dbReference type="Proteomes" id="UP000612855"/>
    </source>
</evidence>
<dbReference type="EMBL" id="BMFJ01000001">
    <property type="protein sequence ID" value="GGE23064.1"/>
    <property type="molecule type" value="Genomic_DNA"/>
</dbReference>